<dbReference type="Proteomes" id="UP001221757">
    <property type="component" value="Unassembled WGS sequence"/>
</dbReference>
<comment type="cofactor">
    <cofactor evidence="1">
        <name>Zn(2+)</name>
        <dbReference type="ChEBI" id="CHEBI:29105"/>
    </cofactor>
</comment>
<keyword evidence="7" id="KW-1185">Reference proteome</keyword>
<dbReference type="CDD" id="cd07730">
    <property type="entry name" value="metallo-hydrolase-like_MBL-fold"/>
    <property type="match status" value="1"/>
</dbReference>
<protein>
    <submittedName>
        <fullName evidence="6">Metallo-hydrolase/oxidoreductase</fullName>
    </submittedName>
</protein>
<name>A0AAD7D661_MYCRO</name>
<dbReference type="PANTHER" id="PTHR42978:SF2">
    <property type="entry name" value="102 KBASES UNSTABLE REGION: FROM 1 TO 119443"/>
    <property type="match status" value="1"/>
</dbReference>
<keyword evidence="4" id="KW-0378">Hydrolase</keyword>
<evidence type="ECO:0000256" key="3">
    <source>
        <dbReference type="ARBA" id="ARBA00022723"/>
    </source>
</evidence>
<organism evidence="6 7">
    <name type="scientific">Mycena rosella</name>
    <name type="common">Pink bonnet</name>
    <name type="synonym">Agaricus rosellus</name>
    <dbReference type="NCBI Taxonomy" id="1033263"/>
    <lineage>
        <taxon>Eukaryota</taxon>
        <taxon>Fungi</taxon>
        <taxon>Dikarya</taxon>
        <taxon>Basidiomycota</taxon>
        <taxon>Agaricomycotina</taxon>
        <taxon>Agaricomycetes</taxon>
        <taxon>Agaricomycetidae</taxon>
        <taxon>Agaricales</taxon>
        <taxon>Marasmiineae</taxon>
        <taxon>Mycenaceae</taxon>
        <taxon>Mycena</taxon>
    </lineage>
</organism>
<dbReference type="SUPFAM" id="SSF56281">
    <property type="entry name" value="Metallo-hydrolase/oxidoreductase"/>
    <property type="match status" value="1"/>
</dbReference>
<evidence type="ECO:0000256" key="5">
    <source>
        <dbReference type="ARBA" id="ARBA00022833"/>
    </source>
</evidence>
<dbReference type="Gene3D" id="3.60.15.10">
    <property type="entry name" value="Ribonuclease Z/Hydroxyacylglutathione hydrolase-like"/>
    <property type="match status" value="1"/>
</dbReference>
<dbReference type="AlphaFoldDB" id="A0AAD7D661"/>
<evidence type="ECO:0000313" key="7">
    <source>
        <dbReference type="Proteomes" id="UP001221757"/>
    </source>
</evidence>
<evidence type="ECO:0000256" key="2">
    <source>
        <dbReference type="ARBA" id="ARBA00007749"/>
    </source>
</evidence>
<keyword evidence="3" id="KW-0479">Metal-binding</keyword>
<dbReference type="InterPro" id="IPR036866">
    <property type="entry name" value="RibonucZ/Hydroxyglut_hydro"/>
</dbReference>
<gene>
    <name evidence="6" type="ORF">B0H17DRAFT_1232024</name>
</gene>
<comment type="similarity">
    <text evidence="2">Belongs to the metallo-beta-lactamase superfamily.</text>
</comment>
<keyword evidence="5" id="KW-0862">Zinc</keyword>
<sequence>MTIGQTASTASLPAPSADQPYMRISAMQAGLIHLPVDLIVAGESRTIRACPSLTFYLKHSTTDQHFIFDLGLRQDLGSYPPELQDKVLNLMRFVREGGLDPAAIQRVVISHLHFDHSVHSLSIGDSSPFSKATFILGGEGKAALDDGYPGNPKSKTLSSSTPADRTVFLSSADFNTSIGPFPHAVDFFGDGSVYIIDTPGHCAGHITILARTSPDGAWMYLGGDVAHDTPLITDPTTEIATVSANGQPYFMHRDIERAGTDIARVRALLELPRVEFIVAHDWKWSEDNLGNEFLPQRIAPKA</sequence>
<dbReference type="PANTHER" id="PTHR42978">
    <property type="entry name" value="QUORUM-QUENCHING LACTONASE YTNP-RELATED-RELATED"/>
    <property type="match status" value="1"/>
</dbReference>
<dbReference type="GO" id="GO:0046872">
    <property type="term" value="F:metal ion binding"/>
    <property type="evidence" value="ECO:0007669"/>
    <property type="project" value="UniProtKB-KW"/>
</dbReference>
<proteinExistence type="inferred from homology"/>
<evidence type="ECO:0000313" key="6">
    <source>
        <dbReference type="EMBL" id="KAJ7681108.1"/>
    </source>
</evidence>
<reference evidence="6" key="1">
    <citation type="submission" date="2023-03" db="EMBL/GenBank/DDBJ databases">
        <title>Massive genome expansion in bonnet fungi (Mycena s.s.) driven by repeated elements and novel gene families across ecological guilds.</title>
        <authorList>
            <consortium name="Lawrence Berkeley National Laboratory"/>
            <person name="Harder C.B."/>
            <person name="Miyauchi S."/>
            <person name="Viragh M."/>
            <person name="Kuo A."/>
            <person name="Thoen E."/>
            <person name="Andreopoulos B."/>
            <person name="Lu D."/>
            <person name="Skrede I."/>
            <person name="Drula E."/>
            <person name="Henrissat B."/>
            <person name="Morin E."/>
            <person name="Kohler A."/>
            <person name="Barry K."/>
            <person name="LaButti K."/>
            <person name="Morin E."/>
            <person name="Salamov A."/>
            <person name="Lipzen A."/>
            <person name="Mereny Z."/>
            <person name="Hegedus B."/>
            <person name="Baldrian P."/>
            <person name="Stursova M."/>
            <person name="Weitz H."/>
            <person name="Taylor A."/>
            <person name="Grigoriev I.V."/>
            <person name="Nagy L.G."/>
            <person name="Martin F."/>
            <person name="Kauserud H."/>
        </authorList>
    </citation>
    <scope>NUCLEOTIDE SEQUENCE</scope>
    <source>
        <strain evidence="6">CBHHK067</strain>
    </source>
</reference>
<dbReference type="GO" id="GO:0016787">
    <property type="term" value="F:hydrolase activity"/>
    <property type="evidence" value="ECO:0007669"/>
    <property type="project" value="UniProtKB-KW"/>
</dbReference>
<comment type="caution">
    <text evidence="6">The sequence shown here is derived from an EMBL/GenBank/DDBJ whole genome shotgun (WGS) entry which is preliminary data.</text>
</comment>
<evidence type="ECO:0000256" key="4">
    <source>
        <dbReference type="ARBA" id="ARBA00022801"/>
    </source>
</evidence>
<dbReference type="EMBL" id="JARKIE010000122">
    <property type="protein sequence ID" value="KAJ7681108.1"/>
    <property type="molecule type" value="Genomic_DNA"/>
</dbReference>
<accession>A0AAD7D661</accession>
<evidence type="ECO:0000256" key="1">
    <source>
        <dbReference type="ARBA" id="ARBA00001947"/>
    </source>
</evidence>
<dbReference type="InterPro" id="IPR051013">
    <property type="entry name" value="MBL_superfamily_lactonases"/>
</dbReference>